<name>A0A7W9PJM8_9NOCA</name>
<reference evidence="2 3" key="1">
    <citation type="submission" date="2020-08" db="EMBL/GenBank/DDBJ databases">
        <title>Sequencing the genomes of 1000 actinobacteria strains.</title>
        <authorList>
            <person name="Klenk H.-P."/>
        </authorList>
    </citation>
    <scope>NUCLEOTIDE SEQUENCE [LARGE SCALE GENOMIC DNA]</scope>
    <source>
        <strain evidence="2 3">DSM 43582</strain>
    </source>
</reference>
<evidence type="ECO:0000313" key="2">
    <source>
        <dbReference type="EMBL" id="MBB5916703.1"/>
    </source>
</evidence>
<keyword evidence="3" id="KW-1185">Reference proteome</keyword>
<evidence type="ECO:0000313" key="3">
    <source>
        <dbReference type="Proteomes" id="UP000540412"/>
    </source>
</evidence>
<accession>A0A7W9PJM8</accession>
<protein>
    <submittedName>
        <fullName evidence="2">Uncharacterized protein</fullName>
    </submittedName>
</protein>
<proteinExistence type="predicted"/>
<evidence type="ECO:0000256" key="1">
    <source>
        <dbReference type="SAM" id="Phobius"/>
    </source>
</evidence>
<keyword evidence="1" id="KW-0472">Membrane</keyword>
<organism evidence="2 3">
    <name type="scientific">Nocardia transvalensis</name>
    <dbReference type="NCBI Taxonomy" id="37333"/>
    <lineage>
        <taxon>Bacteria</taxon>
        <taxon>Bacillati</taxon>
        <taxon>Actinomycetota</taxon>
        <taxon>Actinomycetes</taxon>
        <taxon>Mycobacteriales</taxon>
        <taxon>Nocardiaceae</taxon>
        <taxon>Nocardia</taxon>
    </lineage>
</organism>
<feature type="transmembrane region" description="Helical" evidence="1">
    <location>
        <begin position="6"/>
        <end position="24"/>
    </location>
</feature>
<dbReference type="AlphaFoldDB" id="A0A7W9PJM8"/>
<dbReference type="EMBL" id="JACHIT010000002">
    <property type="protein sequence ID" value="MBB5916703.1"/>
    <property type="molecule type" value="Genomic_DNA"/>
</dbReference>
<keyword evidence="1" id="KW-1133">Transmembrane helix</keyword>
<keyword evidence="1" id="KW-0812">Transmembrane</keyword>
<gene>
    <name evidence="2" type="ORF">BJY24_005615</name>
</gene>
<dbReference type="Proteomes" id="UP000540412">
    <property type="component" value="Unassembled WGS sequence"/>
</dbReference>
<sequence>MTMSEPMGVLHMLMMCLQMCGILPPMQMPM</sequence>
<comment type="caution">
    <text evidence="2">The sequence shown here is derived from an EMBL/GenBank/DDBJ whole genome shotgun (WGS) entry which is preliminary data.</text>
</comment>